<accession>C1MT40</accession>
<dbReference type="InterPro" id="IPR002081">
    <property type="entry name" value="Cryptochrome/DNA_photolyase_1"/>
</dbReference>
<dbReference type="GO" id="GO:0003677">
    <property type="term" value="F:DNA binding"/>
    <property type="evidence" value="ECO:0007669"/>
    <property type="project" value="TreeGrafter"/>
</dbReference>
<dbReference type="GO" id="GO:0043153">
    <property type="term" value="P:entrainment of circadian clock by photoperiod"/>
    <property type="evidence" value="ECO:0007669"/>
    <property type="project" value="TreeGrafter"/>
</dbReference>
<evidence type="ECO:0000256" key="4">
    <source>
        <dbReference type="ARBA" id="ARBA00022991"/>
    </source>
</evidence>
<dbReference type="EMBL" id="GG663739">
    <property type="protein sequence ID" value="EEH57249.1"/>
    <property type="molecule type" value="Genomic_DNA"/>
</dbReference>
<dbReference type="PANTHER" id="PTHR11455:SF18">
    <property type="entry name" value="SI:CH1073-390K14.1"/>
    <property type="match status" value="1"/>
</dbReference>
<evidence type="ECO:0000313" key="9">
    <source>
        <dbReference type="Proteomes" id="UP000001876"/>
    </source>
</evidence>
<name>C1MT40_MICPC</name>
<gene>
    <name evidence="8" type="ORF">MICPUCDRAFT_10436</name>
</gene>
<feature type="non-terminal residue" evidence="8">
    <location>
        <position position="1"/>
    </location>
</feature>
<dbReference type="GO" id="GO:0006950">
    <property type="term" value="P:response to stress"/>
    <property type="evidence" value="ECO:0007669"/>
    <property type="project" value="UniProtKB-ARBA"/>
</dbReference>
<dbReference type="GO" id="GO:0003904">
    <property type="term" value="F:deoxyribodipyrimidine photo-lyase activity"/>
    <property type="evidence" value="ECO:0007669"/>
    <property type="project" value="TreeGrafter"/>
</dbReference>
<organism evidence="9">
    <name type="scientific">Micromonas pusilla (strain CCMP1545)</name>
    <name type="common">Picoplanktonic green alga</name>
    <dbReference type="NCBI Taxonomy" id="564608"/>
    <lineage>
        <taxon>Eukaryota</taxon>
        <taxon>Viridiplantae</taxon>
        <taxon>Chlorophyta</taxon>
        <taxon>Mamiellophyceae</taxon>
        <taxon>Mamiellales</taxon>
        <taxon>Mamiellaceae</taxon>
        <taxon>Micromonas</taxon>
    </lineage>
</organism>
<feature type="binding site" evidence="5">
    <location>
        <position position="293"/>
    </location>
    <ligand>
        <name>FAD</name>
        <dbReference type="ChEBI" id="CHEBI:57692"/>
    </ligand>
</feature>
<dbReference type="PROSITE" id="PS51645">
    <property type="entry name" value="PHR_CRY_ALPHA_BETA"/>
    <property type="match status" value="1"/>
</dbReference>
<dbReference type="OrthoDB" id="435881at2759"/>
<dbReference type="OMA" id="RICINSP"/>
<evidence type="ECO:0000259" key="7">
    <source>
        <dbReference type="PROSITE" id="PS51645"/>
    </source>
</evidence>
<dbReference type="GeneID" id="9684233"/>
<dbReference type="Proteomes" id="UP000001876">
    <property type="component" value="Unassembled WGS sequence"/>
</dbReference>
<feature type="domain" description="Photolyase/cryptochrome alpha/beta" evidence="7">
    <location>
        <begin position="1"/>
        <end position="134"/>
    </location>
</feature>
<dbReference type="STRING" id="564608.C1MT40"/>
<evidence type="ECO:0000256" key="6">
    <source>
        <dbReference type="PIRSR" id="PIRSR602081-2"/>
    </source>
</evidence>
<dbReference type="PRINTS" id="PR00147">
    <property type="entry name" value="DNAPHOTLYASE"/>
</dbReference>
<dbReference type="SUPFAM" id="SSF52425">
    <property type="entry name" value="Cryptochrome/photolyase, N-terminal domain"/>
    <property type="match status" value="1"/>
</dbReference>
<proteinExistence type="inferred from homology"/>
<evidence type="ECO:0000313" key="8">
    <source>
        <dbReference type="EMBL" id="EEH57249.1"/>
    </source>
</evidence>
<dbReference type="GO" id="GO:0032922">
    <property type="term" value="P:circadian regulation of gene expression"/>
    <property type="evidence" value="ECO:0007669"/>
    <property type="project" value="TreeGrafter"/>
</dbReference>
<dbReference type="RefSeq" id="XP_003058794.1">
    <property type="nucleotide sequence ID" value="XM_003058748.1"/>
</dbReference>
<dbReference type="GO" id="GO:0005634">
    <property type="term" value="C:nucleus"/>
    <property type="evidence" value="ECO:0007669"/>
    <property type="project" value="TreeGrafter"/>
</dbReference>
<dbReference type="KEGG" id="mpp:MICPUCDRAFT_10436"/>
<dbReference type="AlphaFoldDB" id="C1MT40"/>
<keyword evidence="4" id="KW-0157">Chromophore</keyword>
<dbReference type="Pfam" id="PF00875">
    <property type="entry name" value="DNA_photolyase"/>
    <property type="match status" value="1"/>
</dbReference>
<feature type="binding site" evidence="5">
    <location>
        <begin position="254"/>
        <end position="258"/>
    </location>
    <ligand>
        <name>FAD</name>
        <dbReference type="ChEBI" id="CHEBI:57692"/>
    </ligand>
</feature>
<protein>
    <submittedName>
        <fullName evidence="8">Predicted protein</fullName>
    </submittedName>
</protein>
<dbReference type="InterPro" id="IPR018394">
    <property type="entry name" value="DNA_photolyase_1_CS_C"/>
</dbReference>
<keyword evidence="9" id="KW-1185">Reference proteome</keyword>
<dbReference type="eggNOG" id="KOG0133">
    <property type="taxonomic scope" value="Eukaryota"/>
</dbReference>
<keyword evidence="2 5" id="KW-0285">Flavoprotein</keyword>
<dbReference type="InterPro" id="IPR036134">
    <property type="entry name" value="Crypto/Photolyase_FAD-like_sf"/>
</dbReference>
<dbReference type="PANTHER" id="PTHR11455">
    <property type="entry name" value="CRYPTOCHROME"/>
    <property type="match status" value="1"/>
</dbReference>
<dbReference type="SUPFAM" id="SSF48173">
    <property type="entry name" value="Cryptochrome/photolyase FAD-binding domain"/>
    <property type="match status" value="1"/>
</dbReference>
<dbReference type="GO" id="GO:0006139">
    <property type="term" value="P:nucleobase-containing compound metabolic process"/>
    <property type="evidence" value="ECO:0007669"/>
    <property type="project" value="UniProtKB-ARBA"/>
</dbReference>
<dbReference type="InterPro" id="IPR014729">
    <property type="entry name" value="Rossmann-like_a/b/a_fold"/>
</dbReference>
<evidence type="ECO:0000256" key="1">
    <source>
        <dbReference type="ARBA" id="ARBA00005862"/>
    </source>
</evidence>
<reference evidence="8 9" key="1">
    <citation type="journal article" date="2009" name="Science">
        <title>Green evolution and dynamic adaptations revealed by genomes of the marine picoeukaryotes Micromonas.</title>
        <authorList>
            <person name="Worden A.Z."/>
            <person name="Lee J.H."/>
            <person name="Mock T."/>
            <person name="Rouze P."/>
            <person name="Simmons M.P."/>
            <person name="Aerts A.L."/>
            <person name="Allen A.E."/>
            <person name="Cuvelier M.L."/>
            <person name="Derelle E."/>
            <person name="Everett M.V."/>
            <person name="Foulon E."/>
            <person name="Grimwood J."/>
            <person name="Gundlach H."/>
            <person name="Henrissat B."/>
            <person name="Napoli C."/>
            <person name="McDonald S.M."/>
            <person name="Parker M.S."/>
            <person name="Rombauts S."/>
            <person name="Salamov A."/>
            <person name="Von Dassow P."/>
            <person name="Badger J.H."/>
            <person name="Coutinho P.M."/>
            <person name="Demir E."/>
            <person name="Dubchak I."/>
            <person name="Gentemann C."/>
            <person name="Eikrem W."/>
            <person name="Gready J.E."/>
            <person name="John U."/>
            <person name="Lanier W."/>
            <person name="Lindquist E.A."/>
            <person name="Lucas S."/>
            <person name="Mayer K.F."/>
            <person name="Moreau H."/>
            <person name="Not F."/>
            <person name="Otillar R."/>
            <person name="Panaud O."/>
            <person name="Pangilinan J."/>
            <person name="Paulsen I."/>
            <person name="Piegu B."/>
            <person name="Poliakov A."/>
            <person name="Robbens S."/>
            <person name="Schmutz J."/>
            <person name="Toulza E."/>
            <person name="Wyss T."/>
            <person name="Zelensky A."/>
            <person name="Zhou K."/>
            <person name="Armbrust E.V."/>
            <person name="Bhattacharya D."/>
            <person name="Goodenough U.W."/>
            <person name="Van de Peer Y."/>
            <person name="Grigoriev I.V."/>
        </authorList>
    </citation>
    <scope>NUCLEOTIDE SEQUENCE [LARGE SCALE GENOMIC DNA]</scope>
    <source>
        <strain evidence="8 9">CCMP1545</strain>
    </source>
</reference>
<feature type="binding site" evidence="5">
    <location>
        <begin position="424"/>
        <end position="426"/>
    </location>
    <ligand>
        <name>FAD</name>
        <dbReference type="ChEBI" id="CHEBI:57692"/>
    </ligand>
</feature>
<feature type="site" description="Electron transfer via tryptophanyl radical" evidence="6">
    <location>
        <position position="434"/>
    </location>
</feature>
<comment type="similarity">
    <text evidence="1">Belongs to the DNA photolyase class-1 family.</text>
</comment>
<dbReference type="GO" id="GO:0005737">
    <property type="term" value="C:cytoplasm"/>
    <property type="evidence" value="ECO:0007669"/>
    <property type="project" value="TreeGrafter"/>
</dbReference>
<feature type="non-terminal residue" evidence="8">
    <location>
        <position position="527"/>
    </location>
</feature>
<dbReference type="PROSITE" id="PS00394">
    <property type="entry name" value="DNA_PHOTOLYASES_1_1"/>
    <property type="match status" value="1"/>
</dbReference>
<dbReference type="InterPro" id="IPR036155">
    <property type="entry name" value="Crypto/Photolyase_N_sf"/>
</dbReference>
<evidence type="ECO:0000256" key="3">
    <source>
        <dbReference type="ARBA" id="ARBA00022827"/>
    </source>
</evidence>
<feature type="site" description="Electron transfer via tryptophanyl radical" evidence="6">
    <location>
        <position position="331"/>
    </location>
</feature>
<dbReference type="Gene3D" id="1.10.579.10">
    <property type="entry name" value="DNA Cyclobutane Dipyrimidine Photolyase, subunit A, domain 3"/>
    <property type="match status" value="1"/>
</dbReference>
<dbReference type="Gene3D" id="3.40.50.620">
    <property type="entry name" value="HUPs"/>
    <property type="match status" value="1"/>
</dbReference>
<dbReference type="Gene3D" id="1.25.40.80">
    <property type="match status" value="1"/>
</dbReference>
<dbReference type="InterPro" id="IPR005101">
    <property type="entry name" value="Cryptochr/Photolyase_FAD-bd"/>
</dbReference>
<keyword evidence="3 5" id="KW-0274">FAD</keyword>
<dbReference type="InterPro" id="IPR006050">
    <property type="entry name" value="DNA_photolyase_N"/>
</dbReference>
<sequence length="527" mass="59397">PIVVWFRQDLRVRDNPALHAAARTGRPVVAAYVWCPREEGRWPTGGAARVWLHHALDGLTRTLTRTYGAVLVLRDATRTSSFEELRDVARACGAKDVYANRVYEPWKIARDDTCEKALASECGIRYRSFNAGVLYEPWDARPDATDDACWNSGYGSVRFFLRACAALGEPPPPLPAPASMRARLPVERRPRSVALESLGLAKMPRRRGGGGVIDWAAGIRDAWTFGEDGADASLRAFLAEGLAHFDAKRADATTARISPYVRHGELSVREVYRAAKAASVGSRKSQARSAGVFLRRLAWRDLAYWSLWRFPHLADEPLRPQYASQWWAVPWDPDPRGRGDSVPRAVSIVRRRWDVFAPCSNDANLRAWQRGITGYPLVDAAMRELWITGYIPNYMRHVVAGFLIEYLNIDWRHGQLWFHDTLVDADVAIQGFMWQNGGHSGMDQWNFVMHPVYAAKSADPDGEYVRRWCPELSKLPRDYAHCPWEAPATTLARAGVALGREYPKRVLVDLEGARLKSLRAVVEVRRA</sequence>
<dbReference type="Pfam" id="PF03441">
    <property type="entry name" value="FAD_binding_7"/>
    <property type="match status" value="1"/>
</dbReference>
<feature type="site" description="Electron transfer via tryptophanyl radical" evidence="6">
    <location>
        <position position="411"/>
    </location>
</feature>
<evidence type="ECO:0000256" key="5">
    <source>
        <dbReference type="PIRSR" id="PIRSR602081-1"/>
    </source>
</evidence>
<dbReference type="GO" id="GO:0071949">
    <property type="term" value="F:FAD binding"/>
    <property type="evidence" value="ECO:0007669"/>
    <property type="project" value="TreeGrafter"/>
</dbReference>
<comment type="cofactor">
    <cofactor evidence="5">
        <name>FAD</name>
        <dbReference type="ChEBI" id="CHEBI:57692"/>
    </cofactor>
    <text evidence="5">Binds 1 FAD per subunit.</text>
</comment>
<evidence type="ECO:0000256" key="2">
    <source>
        <dbReference type="ARBA" id="ARBA00022630"/>
    </source>
</evidence>